<dbReference type="Proteomes" id="UP000186666">
    <property type="component" value="Unassembled WGS sequence"/>
</dbReference>
<accession>A0ABY1JVL8</accession>
<dbReference type="InterPro" id="IPR011701">
    <property type="entry name" value="MFS"/>
</dbReference>
<dbReference type="PANTHER" id="PTHR43271:SF2">
    <property type="entry name" value="BLL2771 PROTEIN"/>
    <property type="match status" value="1"/>
</dbReference>
<dbReference type="EMBL" id="FTNK01000004">
    <property type="protein sequence ID" value="SIQ84477.1"/>
    <property type="molecule type" value="Genomic_DNA"/>
</dbReference>
<evidence type="ECO:0000256" key="6">
    <source>
        <dbReference type="ARBA" id="ARBA00022989"/>
    </source>
</evidence>
<keyword evidence="3" id="KW-0813">Transport</keyword>
<dbReference type="RefSeq" id="WP_068585238.1">
    <property type="nucleotide sequence ID" value="NZ_FTNK01000004.1"/>
</dbReference>
<feature type="transmembrane region" description="Helical" evidence="8">
    <location>
        <begin position="12"/>
        <end position="31"/>
    </location>
</feature>
<feature type="transmembrane region" description="Helical" evidence="8">
    <location>
        <begin position="51"/>
        <end position="71"/>
    </location>
</feature>
<protein>
    <submittedName>
        <fullName evidence="10">Major Facilitator Superfamily protein</fullName>
    </submittedName>
</protein>
<keyword evidence="7 8" id="KW-0472">Membrane</keyword>
<evidence type="ECO:0000313" key="10">
    <source>
        <dbReference type="EMBL" id="SIQ84477.1"/>
    </source>
</evidence>
<evidence type="ECO:0000256" key="2">
    <source>
        <dbReference type="ARBA" id="ARBA00008335"/>
    </source>
</evidence>
<comment type="caution">
    <text evidence="10">The sequence shown here is derived from an EMBL/GenBank/DDBJ whole genome shotgun (WGS) entry which is preliminary data.</text>
</comment>
<dbReference type="Gene3D" id="1.20.1720.10">
    <property type="entry name" value="Multidrug resistance protein D"/>
    <property type="match status" value="1"/>
</dbReference>
<keyword evidence="6 8" id="KW-1133">Transmembrane helix</keyword>
<dbReference type="Pfam" id="PF07690">
    <property type="entry name" value="MFS_1"/>
    <property type="match status" value="1"/>
</dbReference>
<evidence type="ECO:0000256" key="5">
    <source>
        <dbReference type="ARBA" id="ARBA00022692"/>
    </source>
</evidence>
<dbReference type="SUPFAM" id="SSF103473">
    <property type="entry name" value="MFS general substrate transporter"/>
    <property type="match status" value="1"/>
</dbReference>
<dbReference type="InterPro" id="IPR020846">
    <property type="entry name" value="MFS_dom"/>
</dbReference>
<comment type="subcellular location">
    <subcellularLocation>
        <location evidence="1">Cell membrane</location>
        <topology evidence="1">Multi-pass membrane protein</topology>
    </subcellularLocation>
</comment>
<evidence type="ECO:0000313" key="11">
    <source>
        <dbReference type="Proteomes" id="UP000186666"/>
    </source>
</evidence>
<feature type="domain" description="Major facilitator superfamily (MFS) profile" evidence="9">
    <location>
        <begin position="14"/>
        <end position="104"/>
    </location>
</feature>
<evidence type="ECO:0000256" key="7">
    <source>
        <dbReference type="ARBA" id="ARBA00023136"/>
    </source>
</evidence>
<keyword evidence="11" id="KW-1185">Reference proteome</keyword>
<keyword evidence="5 8" id="KW-0812">Transmembrane</keyword>
<name>A0ABY1JVL8_9BACL</name>
<evidence type="ECO:0000256" key="8">
    <source>
        <dbReference type="SAM" id="Phobius"/>
    </source>
</evidence>
<dbReference type="PROSITE" id="PS50850">
    <property type="entry name" value="MFS"/>
    <property type="match status" value="1"/>
</dbReference>
<dbReference type="PANTHER" id="PTHR43271">
    <property type="entry name" value="BLL2771 PROTEIN"/>
    <property type="match status" value="1"/>
</dbReference>
<evidence type="ECO:0000256" key="1">
    <source>
        <dbReference type="ARBA" id="ARBA00004651"/>
    </source>
</evidence>
<reference evidence="10 11" key="1">
    <citation type="submission" date="2017-01" db="EMBL/GenBank/DDBJ databases">
        <authorList>
            <person name="Varghese N."/>
            <person name="Submissions S."/>
        </authorList>
    </citation>
    <scope>NUCLEOTIDE SEQUENCE [LARGE SCALE GENOMIC DNA]</scope>
    <source>
        <strain evidence="10 11">ATCC 23464</strain>
    </source>
</reference>
<proteinExistence type="inferred from homology"/>
<evidence type="ECO:0000256" key="4">
    <source>
        <dbReference type="ARBA" id="ARBA00022475"/>
    </source>
</evidence>
<organism evidence="10 11">
    <name type="scientific">Paenibacillus macquariensis</name>
    <dbReference type="NCBI Taxonomy" id="948756"/>
    <lineage>
        <taxon>Bacteria</taxon>
        <taxon>Bacillati</taxon>
        <taxon>Bacillota</taxon>
        <taxon>Bacilli</taxon>
        <taxon>Bacillales</taxon>
        <taxon>Paenibacillaceae</taxon>
        <taxon>Paenibacillus</taxon>
    </lineage>
</organism>
<sequence length="104" mass="11865">MKKLDKTAQPNSFIILILFFAGLVIMSNLYVTMPLIPVLSKDFLVSESETVWISSMFTFCFAFGSLLFGLLSDRFGRKKIMLWGLAALNYRGSKKYAFIFTNDK</sequence>
<keyword evidence="4" id="KW-1003">Cell membrane</keyword>
<gene>
    <name evidence="10" type="ORF">SAMN05421578_104313</name>
</gene>
<comment type="similarity">
    <text evidence="2">Belongs to the major facilitator superfamily.</text>
</comment>
<dbReference type="InterPro" id="IPR036259">
    <property type="entry name" value="MFS_trans_sf"/>
</dbReference>
<evidence type="ECO:0000256" key="3">
    <source>
        <dbReference type="ARBA" id="ARBA00022448"/>
    </source>
</evidence>
<evidence type="ECO:0000259" key="9">
    <source>
        <dbReference type="PROSITE" id="PS50850"/>
    </source>
</evidence>